<feature type="region of interest" description="Disordered" evidence="1">
    <location>
        <begin position="111"/>
        <end position="132"/>
    </location>
</feature>
<keyword evidence="3" id="KW-1185">Reference proteome</keyword>
<evidence type="ECO:0000313" key="3">
    <source>
        <dbReference type="Proteomes" id="UP000076744"/>
    </source>
</evidence>
<evidence type="ECO:0000313" key="2">
    <source>
        <dbReference type="EMBL" id="OAA39477.1"/>
    </source>
</evidence>
<feature type="region of interest" description="Disordered" evidence="1">
    <location>
        <begin position="1"/>
        <end position="53"/>
    </location>
</feature>
<accession>A0A167AZ36</accession>
<dbReference type="Proteomes" id="UP000076744">
    <property type="component" value="Unassembled WGS sequence"/>
</dbReference>
<dbReference type="AlphaFoldDB" id="A0A167AZ36"/>
<protein>
    <submittedName>
        <fullName evidence="2">Uncharacterized protein</fullName>
    </submittedName>
</protein>
<feature type="compositionally biased region" description="Polar residues" evidence="1">
    <location>
        <begin position="1"/>
        <end position="17"/>
    </location>
</feature>
<reference evidence="2 3" key="1">
    <citation type="journal article" date="2016" name="Genome Biol. Evol.">
        <title>Divergent and convergent evolution of fungal pathogenicity.</title>
        <authorList>
            <person name="Shang Y."/>
            <person name="Xiao G."/>
            <person name="Zheng P."/>
            <person name="Cen K."/>
            <person name="Zhan S."/>
            <person name="Wang C."/>
        </authorList>
    </citation>
    <scope>NUCLEOTIDE SEQUENCE [LARGE SCALE GENOMIC DNA]</scope>
    <source>
        <strain evidence="2 3">ARSEF 2679</strain>
    </source>
</reference>
<organism evidence="2 3">
    <name type="scientific">Cordyceps fumosorosea (strain ARSEF 2679)</name>
    <name type="common">Isaria fumosorosea</name>
    <dbReference type="NCBI Taxonomy" id="1081104"/>
    <lineage>
        <taxon>Eukaryota</taxon>
        <taxon>Fungi</taxon>
        <taxon>Dikarya</taxon>
        <taxon>Ascomycota</taxon>
        <taxon>Pezizomycotina</taxon>
        <taxon>Sordariomycetes</taxon>
        <taxon>Hypocreomycetidae</taxon>
        <taxon>Hypocreales</taxon>
        <taxon>Cordycipitaceae</taxon>
        <taxon>Cordyceps</taxon>
    </lineage>
</organism>
<feature type="compositionally biased region" description="Polar residues" evidence="1">
    <location>
        <begin position="184"/>
        <end position="196"/>
    </location>
</feature>
<proteinExistence type="predicted"/>
<sequence>MFSQQEDNIYSKTSFHSGATAGEQGHRCAERATSPEGRASEGLPNTPRNGNEAAGAQHDIVENATRLHALLSELPKSDITDKDSKICGKLLDISLARPLTDKYTERGAVRREEEHENANVAATPEDSIFPKIGAPQGIPENETEYYGDGPSASRLKALLSALDPLRCSQLADQDSGDSDGPSYTCESTDSMPSPATSLSEHDALYFAFEDMSTAIPATAVMVLIDGQSR</sequence>
<comment type="caution">
    <text evidence="2">The sequence shown here is derived from an EMBL/GenBank/DDBJ whole genome shotgun (WGS) entry which is preliminary data.</text>
</comment>
<dbReference type="OrthoDB" id="4868988at2759"/>
<dbReference type="RefSeq" id="XP_018699360.1">
    <property type="nucleotide sequence ID" value="XM_018853452.1"/>
</dbReference>
<dbReference type="GeneID" id="30026144"/>
<name>A0A167AZ36_CORFA</name>
<dbReference type="EMBL" id="AZHB01000084">
    <property type="protein sequence ID" value="OAA39477.1"/>
    <property type="molecule type" value="Genomic_DNA"/>
</dbReference>
<feature type="region of interest" description="Disordered" evidence="1">
    <location>
        <begin position="169"/>
        <end position="196"/>
    </location>
</feature>
<gene>
    <name evidence="2" type="ORF">ISF_09852</name>
</gene>
<evidence type="ECO:0000256" key="1">
    <source>
        <dbReference type="SAM" id="MobiDB-lite"/>
    </source>
</evidence>